<accession>A4BWQ5</accession>
<dbReference type="HOGENOM" id="CLU_2992792_0_0_10"/>
<dbReference type="Proteomes" id="UP000003053">
    <property type="component" value="Unassembled WGS sequence"/>
</dbReference>
<evidence type="ECO:0000313" key="1">
    <source>
        <dbReference type="EMBL" id="EAR13396.1"/>
    </source>
</evidence>
<dbReference type="EMBL" id="AAOG01000001">
    <property type="protein sequence ID" value="EAR13396.1"/>
    <property type="molecule type" value="Genomic_DNA"/>
</dbReference>
<evidence type="ECO:0000313" key="2">
    <source>
        <dbReference type="Proteomes" id="UP000003053"/>
    </source>
</evidence>
<organism evidence="1 2">
    <name type="scientific">Polaribacter irgensii 23-P</name>
    <dbReference type="NCBI Taxonomy" id="313594"/>
    <lineage>
        <taxon>Bacteria</taxon>
        <taxon>Pseudomonadati</taxon>
        <taxon>Bacteroidota</taxon>
        <taxon>Flavobacteriia</taxon>
        <taxon>Flavobacteriales</taxon>
        <taxon>Flavobacteriaceae</taxon>
    </lineage>
</organism>
<dbReference type="AlphaFoldDB" id="A4BWQ5"/>
<reference evidence="1 2" key="1">
    <citation type="submission" date="2006-02" db="EMBL/GenBank/DDBJ databases">
        <authorList>
            <person name="Murray A."/>
            <person name="Staley J."/>
            <person name="Ferriera S."/>
            <person name="Johnson J."/>
            <person name="Kravitz S."/>
            <person name="Halpern A."/>
            <person name="Remington K."/>
            <person name="Beeson K."/>
            <person name="Tran B."/>
            <person name="Rogers Y.-H."/>
            <person name="Friedman R."/>
            <person name="Venter J.C."/>
        </authorList>
    </citation>
    <scope>NUCLEOTIDE SEQUENCE [LARGE SCALE GENOMIC DNA]</scope>
    <source>
        <strain evidence="1 2">23-P</strain>
    </source>
</reference>
<proteinExistence type="predicted"/>
<protein>
    <submittedName>
        <fullName evidence="1">Uncharacterized protein</fullName>
    </submittedName>
</protein>
<keyword evidence="2" id="KW-1185">Reference proteome</keyword>
<gene>
    <name evidence="1" type="ORF">PI23P_02842</name>
</gene>
<name>A4BWQ5_9FLAO</name>
<sequence length="57" mass="6713">MVQNGDTKLRFGEKLGSGIAEDYFCIFKVRIQAMYPQTPRVQYHNLTASFRRVFQRV</sequence>
<comment type="caution">
    <text evidence="1">The sequence shown here is derived from an EMBL/GenBank/DDBJ whole genome shotgun (WGS) entry which is preliminary data.</text>
</comment>